<dbReference type="Proteomes" id="UP000630528">
    <property type="component" value="Unassembled WGS sequence"/>
</dbReference>
<dbReference type="Pfam" id="PF02482">
    <property type="entry name" value="Ribosomal_S30AE"/>
    <property type="match status" value="1"/>
</dbReference>
<accession>A0A934TQC2</accession>
<comment type="caution">
    <text evidence="1">The sequence shown here is derived from an EMBL/GenBank/DDBJ whole genome shotgun (WGS) entry which is preliminary data.</text>
</comment>
<sequence>MPNQPVEFEFRGLPVTRAAEAAARRRLRALESACPAAQAWRVRVEALPGAAQPDHFCADVRASVSGGDQLETHARAEDPLAALRLAFNALETALARERESERHLAGRLLRAVRSRLGRRQGGAGHALPH</sequence>
<organism evidence="1 2">
    <name type="scientific">Ramlibacter ginsenosidimutans</name>
    <dbReference type="NCBI Taxonomy" id="502333"/>
    <lineage>
        <taxon>Bacteria</taxon>
        <taxon>Pseudomonadati</taxon>
        <taxon>Pseudomonadota</taxon>
        <taxon>Betaproteobacteria</taxon>
        <taxon>Burkholderiales</taxon>
        <taxon>Comamonadaceae</taxon>
        <taxon>Ramlibacter</taxon>
    </lineage>
</organism>
<dbReference type="SUPFAM" id="SSF69754">
    <property type="entry name" value="Ribosome binding protein Y (YfiA homologue)"/>
    <property type="match status" value="1"/>
</dbReference>
<name>A0A934TQC2_9BURK</name>
<evidence type="ECO:0000313" key="2">
    <source>
        <dbReference type="Proteomes" id="UP000630528"/>
    </source>
</evidence>
<dbReference type="Gene3D" id="3.30.160.100">
    <property type="entry name" value="Ribosome hibernation promotion factor-like"/>
    <property type="match status" value="1"/>
</dbReference>
<dbReference type="AlphaFoldDB" id="A0A934TQC2"/>
<protein>
    <submittedName>
        <fullName evidence="1">HPF/RaiA family ribosome-associated protein</fullName>
    </submittedName>
</protein>
<reference evidence="1" key="1">
    <citation type="journal article" date="2012" name="J. Microbiol. Biotechnol.">
        <title>Ramlibacter ginsenosidimutans sp. nov., with ginsenoside-converting activity.</title>
        <authorList>
            <person name="Wang L."/>
            <person name="An D.S."/>
            <person name="Kim S.G."/>
            <person name="Jin F.X."/>
            <person name="Kim S.C."/>
            <person name="Lee S.T."/>
            <person name="Im W.T."/>
        </authorList>
    </citation>
    <scope>NUCLEOTIDE SEQUENCE</scope>
    <source>
        <strain evidence="1">KACC 17527</strain>
    </source>
</reference>
<reference evidence="1" key="2">
    <citation type="submission" date="2021-01" db="EMBL/GenBank/DDBJ databases">
        <authorList>
            <person name="Kang M."/>
        </authorList>
    </citation>
    <scope>NUCLEOTIDE SEQUENCE</scope>
    <source>
        <strain evidence="1">KACC 17527</strain>
    </source>
</reference>
<dbReference type="InterPro" id="IPR003489">
    <property type="entry name" value="RHF/RaiA"/>
</dbReference>
<dbReference type="InterPro" id="IPR036567">
    <property type="entry name" value="RHF-like"/>
</dbReference>
<evidence type="ECO:0000313" key="1">
    <source>
        <dbReference type="EMBL" id="MBK6005340.1"/>
    </source>
</evidence>
<gene>
    <name evidence="1" type="ORF">JJB11_04475</name>
</gene>
<proteinExistence type="predicted"/>
<dbReference type="RefSeq" id="WP_201166681.1">
    <property type="nucleotide sequence ID" value="NZ_JAEPWM010000001.1"/>
</dbReference>
<keyword evidence="2" id="KW-1185">Reference proteome</keyword>
<dbReference type="EMBL" id="JAEPWM010000001">
    <property type="protein sequence ID" value="MBK6005340.1"/>
    <property type="molecule type" value="Genomic_DNA"/>
</dbReference>